<evidence type="ECO:0000313" key="1">
    <source>
        <dbReference type="EMBL" id="GBN53365.1"/>
    </source>
</evidence>
<organism evidence="1 2">
    <name type="scientific">Araneus ventricosus</name>
    <name type="common">Orbweaver spider</name>
    <name type="synonym">Epeira ventricosa</name>
    <dbReference type="NCBI Taxonomy" id="182803"/>
    <lineage>
        <taxon>Eukaryota</taxon>
        <taxon>Metazoa</taxon>
        <taxon>Ecdysozoa</taxon>
        <taxon>Arthropoda</taxon>
        <taxon>Chelicerata</taxon>
        <taxon>Arachnida</taxon>
        <taxon>Araneae</taxon>
        <taxon>Araneomorphae</taxon>
        <taxon>Entelegynae</taxon>
        <taxon>Araneoidea</taxon>
        <taxon>Araneidae</taxon>
        <taxon>Araneus</taxon>
    </lineage>
</organism>
<dbReference type="EMBL" id="BGPR01134403">
    <property type="protein sequence ID" value="GBN53365.1"/>
    <property type="molecule type" value="Genomic_DNA"/>
</dbReference>
<accession>A0A4Y2PN43</accession>
<name>A0A4Y2PN43_ARAVE</name>
<gene>
    <name evidence="1" type="ORF">AVEN_189430_1</name>
</gene>
<feature type="non-terminal residue" evidence="1">
    <location>
        <position position="18"/>
    </location>
</feature>
<protein>
    <submittedName>
        <fullName evidence="1">Uncharacterized protein</fullName>
    </submittedName>
</protein>
<comment type="caution">
    <text evidence="1">The sequence shown here is derived from an EMBL/GenBank/DDBJ whole genome shotgun (WGS) entry which is preliminary data.</text>
</comment>
<proteinExistence type="predicted"/>
<sequence length="18" mass="2023">MAANCQRCRDAAQFRNPA</sequence>
<dbReference type="Proteomes" id="UP000499080">
    <property type="component" value="Unassembled WGS sequence"/>
</dbReference>
<reference evidence="1 2" key="1">
    <citation type="journal article" date="2019" name="Sci. Rep.">
        <title>Orb-weaving spider Araneus ventricosus genome elucidates the spidroin gene catalogue.</title>
        <authorList>
            <person name="Kono N."/>
            <person name="Nakamura H."/>
            <person name="Ohtoshi R."/>
            <person name="Moran D.A.P."/>
            <person name="Shinohara A."/>
            <person name="Yoshida Y."/>
            <person name="Fujiwara M."/>
            <person name="Mori M."/>
            <person name="Tomita M."/>
            <person name="Arakawa K."/>
        </authorList>
    </citation>
    <scope>NUCLEOTIDE SEQUENCE [LARGE SCALE GENOMIC DNA]</scope>
</reference>
<keyword evidence="2" id="KW-1185">Reference proteome</keyword>
<dbReference type="AlphaFoldDB" id="A0A4Y2PN43"/>
<evidence type="ECO:0000313" key="2">
    <source>
        <dbReference type="Proteomes" id="UP000499080"/>
    </source>
</evidence>